<evidence type="ECO:0000313" key="2">
    <source>
        <dbReference type="EMBL" id="GFS76827.1"/>
    </source>
</evidence>
<gene>
    <name evidence="2" type="ORF">NPIL_292311</name>
</gene>
<comment type="caution">
    <text evidence="2">The sequence shown here is derived from an EMBL/GenBank/DDBJ whole genome shotgun (WGS) entry which is preliminary data.</text>
</comment>
<sequence length="125" mass="13334">MKNIGSAKQPIRKQPTPSPPRHLWVSEGRTDPAVLSGTAGRNHGASTRHPPPPPKATGDANFNADVENPEFSAQVKQAVHSFLSEPAAARPVTPPQDESAARCAADTDREGDRLTVPTPSPHRTH</sequence>
<name>A0A8X6MTA7_NEPPI</name>
<reference evidence="2" key="1">
    <citation type="submission" date="2020-08" db="EMBL/GenBank/DDBJ databases">
        <title>Multicomponent nature underlies the extraordinary mechanical properties of spider dragline silk.</title>
        <authorList>
            <person name="Kono N."/>
            <person name="Nakamura H."/>
            <person name="Mori M."/>
            <person name="Yoshida Y."/>
            <person name="Ohtoshi R."/>
            <person name="Malay A.D."/>
            <person name="Moran D.A.P."/>
            <person name="Tomita M."/>
            <person name="Numata K."/>
            <person name="Arakawa K."/>
        </authorList>
    </citation>
    <scope>NUCLEOTIDE SEQUENCE</scope>
</reference>
<proteinExistence type="predicted"/>
<feature type="region of interest" description="Disordered" evidence="1">
    <location>
        <begin position="86"/>
        <end position="125"/>
    </location>
</feature>
<dbReference type="EMBL" id="BMAW01050751">
    <property type="protein sequence ID" value="GFS76827.1"/>
    <property type="molecule type" value="Genomic_DNA"/>
</dbReference>
<dbReference type="Proteomes" id="UP000887013">
    <property type="component" value="Unassembled WGS sequence"/>
</dbReference>
<organism evidence="2 3">
    <name type="scientific">Nephila pilipes</name>
    <name type="common">Giant wood spider</name>
    <name type="synonym">Nephila maculata</name>
    <dbReference type="NCBI Taxonomy" id="299642"/>
    <lineage>
        <taxon>Eukaryota</taxon>
        <taxon>Metazoa</taxon>
        <taxon>Ecdysozoa</taxon>
        <taxon>Arthropoda</taxon>
        <taxon>Chelicerata</taxon>
        <taxon>Arachnida</taxon>
        <taxon>Araneae</taxon>
        <taxon>Araneomorphae</taxon>
        <taxon>Entelegynae</taxon>
        <taxon>Araneoidea</taxon>
        <taxon>Nephilidae</taxon>
        <taxon>Nephila</taxon>
    </lineage>
</organism>
<evidence type="ECO:0000313" key="3">
    <source>
        <dbReference type="Proteomes" id="UP000887013"/>
    </source>
</evidence>
<protein>
    <submittedName>
        <fullName evidence="2">Uncharacterized protein</fullName>
    </submittedName>
</protein>
<evidence type="ECO:0000256" key="1">
    <source>
        <dbReference type="SAM" id="MobiDB-lite"/>
    </source>
</evidence>
<dbReference type="AlphaFoldDB" id="A0A8X6MTA7"/>
<keyword evidence="3" id="KW-1185">Reference proteome</keyword>
<feature type="region of interest" description="Disordered" evidence="1">
    <location>
        <begin position="1"/>
        <end position="64"/>
    </location>
</feature>
<accession>A0A8X6MTA7</accession>